<evidence type="ECO:0000313" key="2">
    <source>
        <dbReference type="EMBL" id="KAK7245957.1"/>
    </source>
</evidence>
<keyword evidence="1" id="KW-0472">Membrane</keyword>
<gene>
    <name evidence="2" type="ORF">RIF29_40811</name>
</gene>
<keyword evidence="1" id="KW-0812">Transmembrane</keyword>
<evidence type="ECO:0000256" key="1">
    <source>
        <dbReference type="SAM" id="Phobius"/>
    </source>
</evidence>
<sequence length="79" mass="9321">MGCGFLHAIPDDTLYRFLYILYLLFAYLTLSQHLRVSNVFIMFSLVPDEGIQFSFFGWWGKGRGFHYKIKFDQVSSKKN</sequence>
<dbReference type="AlphaFoldDB" id="A0AAN9HS12"/>
<proteinExistence type="predicted"/>
<accession>A0AAN9HS12</accession>
<keyword evidence="1" id="KW-1133">Transmembrane helix</keyword>
<reference evidence="2 3" key="1">
    <citation type="submission" date="2024-01" db="EMBL/GenBank/DDBJ databases">
        <title>The genomes of 5 underutilized Papilionoideae crops provide insights into root nodulation and disease resistanc.</title>
        <authorList>
            <person name="Yuan L."/>
        </authorList>
    </citation>
    <scope>NUCLEOTIDE SEQUENCE [LARGE SCALE GENOMIC DNA]</scope>
    <source>
        <strain evidence="2">ZHUSHIDOU_FW_LH</strain>
        <tissue evidence="2">Leaf</tissue>
    </source>
</reference>
<organism evidence="2 3">
    <name type="scientific">Crotalaria pallida</name>
    <name type="common">Smooth rattlebox</name>
    <name type="synonym">Crotalaria striata</name>
    <dbReference type="NCBI Taxonomy" id="3830"/>
    <lineage>
        <taxon>Eukaryota</taxon>
        <taxon>Viridiplantae</taxon>
        <taxon>Streptophyta</taxon>
        <taxon>Embryophyta</taxon>
        <taxon>Tracheophyta</taxon>
        <taxon>Spermatophyta</taxon>
        <taxon>Magnoliopsida</taxon>
        <taxon>eudicotyledons</taxon>
        <taxon>Gunneridae</taxon>
        <taxon>Pentapetalae</taxon>
        <taxon>rosids</taxon>
        <taxon>fabids</taxon>
        <taxon>Fabales</taxon>
        <taxon>Fabaceae</taxon>
        <taxon>Papilionoideae</taxon>
        <taxon>50 kb inversion clade</taxon>
        <taxon>genistoids sensu lato</taxon>
        <taxon>core genistoids</taxon>
        <taxon>Crotalarieae</taxon>
        <taxon>Crotalaria</taxon>
    </lineage>
</organism>
<evidence type="ECO:0000313" key="3">
    <source>
        <dbReference type="Proteomes" id="UP001372338"/>
    </source>
</evidence>
<dbReference type="EMBL" id="JAYWIO010000008">
    <property type="protein sequence ID" value="KAK7245957.1"/>
    <property type="molecule type" value="Genomic_DNA"/>
</dbReference>
<comment type="caution">
    <text evidence="2">The sequence shown here is derived from an EMBL/GenBank/DDBJ whole genome shotgun (WGS) entry which is preliminary data.</text>
</comment>
<feature type="transmembrane region" description="Helical" evidence="1">
    <location>
        <begin position="14"/>
        <end position="30"/>
    </location>
</feature>
<name>A0AAN9HS12_CROPI</name>
<protein>
    <submittedName>
        <fullName evidence="2">Uncharacterized protein</fullName>
    </submittedName>
</protein>
<dbReference type="Proteomes" id="UP001372338">
    <property type="component" value="Unassembled WGS sequence"/>
</dbReference>
<keyword evidence="3" id="KW-1185">Reference proteome</keyword>